<organism evidence="1 2">
    <name type="scientific">Eumeta variegata</name>
    <name type="common">Bagworm moth</name>
    <name type="synonym">Eumeta japonica</name>
    <dbReference type="NCBI Taxonomy" id="151549"/>
    <lineage>
        <taxon>Eukaryota</taxon>
        <taxon>Metazoa</taxon>
        <taxon>Ecdysozoa</taxon>
        <taxon>Arthropoda</taxon>
        <taxon>Hexapoda</taxon>
        <taxon>Insecta</taxon>
        <taxon>Pterygota</taxon>
        <taxon>Neoptera</taxon>
        <taxon>Endopterygota</taxon>
        <taxon>Lepidoptera</taxon>
        <taxon>Glossata</taxon>
        <taxon>Ditrysia</taxon>
        <taxon>Tineoidea</taxon>
        <taxon>Psychidae</taxon>
        <taxon>Oiketicinae</taxon>
        <taxon>Eumeta</taxon>
    </lineage>
</organism>
<dbReference type="EMBL" id="BGZK01000728">
    <property type="protein sequence ID" value="GBP58172.1"/>
    <property type="molecule type" value="Genomic_DNA"/>
</dbReference>
<dbReference type="Proteomes" id="UP000299102">
    <property type="component" value="Unassembled WGS sequence"/>
</dbReference>
<keyword evidence="2" id="KW-1185">Reference proteome</keyword>
<gene>
    <name evidence="1" type="ORF">EVAR_86334_1</name>
</gene>
<protein>
    <submittedName>
        <fullName evidence="1">Uncharacterized protein</fullName>
    </submittedName>
</protein>
<name>A0A4C1X591_EUMVA</name>
<evidence type="ECO:0000313" key="2">
    <source>
        <dbReference type="Proteomes" id="UP000299102"/>
    </source>
</evidence>
<proteinExistence type="predicted"/>
<accession>A0A4C1X591</accession>
<sequence length="82" mass="9004">MARCDVSRCVASPWRSFMVQSAHAHKVTLRRHAFSFPSKEFTTVAKNVSQNGSAAVGGTVAARVQAANAALYTKDQCVFYFY</sequence>
<reference evidence="1 2" key="1">
    <citation type="journal article" date="2019" name="Commun. Biol.">
        <title>The bagworm genome reveals a unique fibroin gene that provides high tensile strength.</title>
        <authorList>
            <person name="Kono N."/>
            <person name="Nakamura H."/>
            <person name="Ohtoshi R."/>
            <person name="Tomita M."/>
            <person name="Numata K."/>
            <person name="Arakawa K."/>
        </authorList>
    </citation>
    <scope>NUCLEOTIDE SEQUENCE [LARGE SCALE GENOMIC DNA]</scope>
</reference>
<dbReference type="AlphaFoldDB" id="A0A4C1X591"/>
<evidence type="ECO:0000313" key="1">
    <source>
        <dbReference type="EMBL" id="GBP58172.1"/>
    </source>
</evidence>
<comment type="caution">
    <text evidence="1">The sequence shown here is derived from an EMBL/GenBank/DDBJ whole genome shotgun (WGS) entry which is preliminary data.</text>
</comment>